<dbReference type="EMBL" id="RJKX01000013">
    <property type="protein sequence ID" value="ROQ00031.1"/>
    <property type="molecule type" value="Genomic_DNA"/>
</dbReference>
<protein>
    <submittedName>
        <fullName evidence="4">HlyD family secretion protein</fullName>
    </submittedName>
</protein>
<feature type="coiled-coil region" evidence="3">
    <location>
        <begin position="173"/>
        <end position="218"/>
    </location>
</feature>
<reference evidence="4 5" key="1">
    <citation type="submission" date="2018-11" db="EMBL/GenBank/DDBJ databases">
        <title>Genomic Encyclopedia of Type Strains, Phase IV (KMG-IV): sequencing the most valuable type-strain genomes for metagenomic binning, comparative biology and taxonomic classification.</title>
        <authorList>
            <person name="Goeker M."/>
        </authorList>
    </citation>
    <scope>NUCLEOTIDE SEQUENCE [LARGE SCALE GENOMIC DNA]</scope>
    <source>
        <strain evidence="4 5">DSM 5900</strain>
    </source>
</reference>
<dbReference type="Proteomes" id="UP000278222">
    <property type="component" value="Unassembled WGS sequence"/>
</dbReference>
<accession>A0A3N1M8K8</accession>
<proteinExistence type="predicted"/>
<keyword evidence="5" id="KW-1185">Reference proteome</keyword>
<dbReference type="InterPro" id="IPR050465">
    <property type="entry name" value="UPF0194_transport"/>
</dbReference>
<dbReference type="RefSeq" id="WP_170216420.1">
    <property type="nucleotide sequence ID" value="NZ_AP019700.1"/>
</dbReference>
<evidence type="ECO:0000313" key="5">
    <source>
        <dbReference type="Proteomes" id="UP000278222"/>
    </source>
</evidence>
<comment type="caution">
    <text evidence="4">The sequence shown here is derived from an EMBL/GenBank/DDBJ whole genome shotgun (WGS) entry which is preliminary data.</text>
</comment>
<dbReference type="AlphaFoldDB" id="A0A3N1M8K8"/>
<name>A0A3N1M8K8_9PROT</name>
<evidence type="ECO:0000256" key="3">
    <source>
        <dbReference type="SAM" id="Coils"/>
    </source>
</evidence>
<dbReference type="Gene3D" id="2.40.30.170">
    <property type="match status" value="1"/>
</dbReference>
<evidence type="ECO:0000256" key="2">
    <source>
        <dbReference type="ARBA" id="ARBA00023054"/>
    </source>
</evidence>
<dbReference type="PANTHER" id="PTHR32347">
    <property type="entry name" value="EFFLUX SYSTEM COMPONENT YKNX-RELATED"/>
    <property type="match status" value="1"/>
</dbReference>
<evidence type="ECO:0000256" key="1">
    <source>
        <dbReference type="ARBA" id="ARBA00004196"/>
    </source>
</evidence>
<dbReference type="GO" id="GO:0030313">
    <property type="term" value="C:cell envelope"/>
    <property type="evidence" value="ECO:0007669"/>
    <property type="project" value="UniProtKB-SubCell"/>
</dbReference>
<keyword evidence="2 3" id="KW-0175">Coiled coil</keyword>
<dbReference type="SUPFAM" id="SSF111369">
    <property type="entry name" value="HlyD-like secretion proteins"/>
    <property type="match status" value="1"/>
</dbReference>
<dbReference type="Gene3D" id="2.40.50.100">
    <property type="match status" value="1"/>
</dbReference>
<comment type="subcellular location">
    <subcellularLocation>
        <location evidence="1">Cell envelope</location>
    </subcellularLocation>
</comment>
<organism evidence="4 5">
    <name type="scientific">Stella humosa</name>
    <dbReference type="NCBI Taxonomy" id="94"/>
    <lineage>
        <taxon>Bacteria</taxon>
        <taxon>Pseudomonadati</taxon>
        <taxon>Pseudomonadota</taxon>
        <taxon>Alphaproteobacteria</taxon>
        <taxon>Rhodospirillales</taxon>
        <taxon>Stellaceae</taxon>
        <taxon>Stella</taxon>
    </lineage>
</organism>
<evidence type="ECO:0000313" key="4">
    <source>
        <dbReference type="EMBL" id="ROQ00031.1"/>
    </source>
</evidence>
<gene>
    <name evidence="4" type="ORF">EDC65_1826</name>
</gene>
<dbReference type="PANTHER" id="PTHR32347:SF27">
    <property type="entry name" value="RND EFFLUX PUMP MEMBRANE FUSION PROTEIN BARREL-SANDWICH DOMAIN-CONTAINING PROTEIN"/>
    <property type="match status" value="1"/>
</dbReference>
<sequence length="349" mass="36723">MPSTSARRRWVVLFLLILATVGAGAAALYQRDRPQAASPPAAPLPLLFRGRIEPVGGIHQVGAHGAAPTETLAVLAVAEGDRVRLGQVLARLSSEPAARAAHASAVAAVAVAERRLENVRRPWKDADLEVSRAAVRARAAEYELADRQQRRSDTLQARGVTSLVDQDVRATEVRTARARLREAEANLAAIEQVPATRIALEEAMLAEARARADEAAARLALAVVVAPTDGTVLAIHARAGQALGQGPGGGPILDLADLSQLKIVAEADERFVPRLRAGQKATVRLRTGDGRWTAAVARIGSRVELVTRPSADAVSGIEARFVAIDLAPDGAAAPLPAVAGMEVIVRFEP</sequence>